<dbReference type="InterPro" id="IPR037284">
    <property type="entry name" value="SUF_FeS_clus_asmbl_SufBD_sf"/>
</dbReference>
<gene>
    <name evidence="3" type="ORF">HMPREF9623_00921</name>
</gene>
<dbReference type="PANTHER" id="PTHR30508:SF1">
    <property type="entry name" value="UPF0051 PROTEIN ABCI8, CHLOROPLASTIC-RELATED"/>
    <property type="match status" value="1"/>
</dbReference>
<dbReference type="PANTHER" id="PTHR30508">
    <property type="entry name" value="FES CLUSTER ASSEMBLY PROTEIN SUF"/>
    <property type="match status" value="1"/>
</dbReference>
<dbReference type="GeneID" id="86941813"/>
<dbReference type="AlphaFoldDB" id="A0AA37DGK7"/>
<organism evidence="3 4">
    <name type="scientific">Stomatobaculum longum</name>
    <dbReference type="NCBI Taxonomy" id="796942"/>
    <lineage>
        <taxon>Bacteria</taxon>
        <taxon>Bacillati</taxon>
        <taxon>Bacillota</taxon>
        <taxon>Clostridia</taxon>
        <taxon>Lachnospirales</taxon>
        <taxon>Lachnospiraceae</taxon>
        <taxon>Stomatobaculum</taxon>
    </lineage>
</organism>
<comment type="caution">
    <text evidence="3">The sequence shown here is derived from an EMBL/GenBank/DDBJ whole genome shotgun (WGS) entry which is preliminary data.</text>
</comment>
<dbReference type="Proteomes" id="UP000018466">
    <property type="component" value="Unassembled WGS sequence"/>
</dbReference>
<dbReference type="InterPro" id="IPR000825">
    <property type="entry name" value="SUF_FeS_clus_asmbl_SufBD_core"/>
</dbReference>
<dbReference type="EMBL" id="AGEL01000006">
    <property type="protein sequence ID" value="EHO17322.1"/>
    <property type="molecule type" value="Genomic_DNA"/>
</dbReference>
<evidence type="ECO:0000313" key="3">
    <source>
        <dbReference type="EMBL" id="EHO17322.1"/>
    </source>
</evidence>
<dbReference type="RefSeq" id="WP_009532754.1">
    <property type="nucleotide sequence ID" value="NZ_CAUOLT010000008.1"/>
</dbReference>
<feature type="domain" description="SUF system FeS cluster assembly SufBD core" evidence="2">
    <location>
        <begin position="121"/>
        <end position="347"/>
    </location>
</feature>
<name>A0AA37DGK7_9FIRM</name>
<protein>
    <recommendedName>
        <fullName evidence="2">SUF system FeS cluster assembly SufBD core domain-containing protein</fullName>
    </recommendedName>
</protein>
<accession>A0AA37DGK7</accession>
<dbReference type="Pfam" id="PF01458">
    <property type="entry name" value="SUFBD_core"/>
    <property type="match status" value="1"/>
</dbReference>
<keyword evidence="4" id="KW-1185">Reference proteome</keyword>
<comment type="similarity">
    <text evidence="1">Belongs to the iron-sulfur cluster assembly SufBD family.</text>
</comment>
<evidence type="ECO:0000256" key="1">
    <source>
        <dbReference type="ARBA" id="ARBA00043967"/>
    </source>
</evidence>
<dbReference type="InterPro" id="IPR055346">
    <property type="entry name" value="Fe-S_cluster_assembly_SufBD"/>
</dbReference>
<proteinExistence type="inferred from homology"/>
<evidence type="ECO:0000313" key="4">
    <source>
        <dbReference type="Proteomes" id="UP000018466"/>
    </source>
</evidence>
<dbReference type="SUPFAM" id="SSF101960">
    <property type="entry name" value="Stabilizer of iron transporter SufD"/>
    <property type="match status" value="1"/>
</dbReference>
<sequence length="377" mass="41275">MKFNTLASPTFGWLKMNGGELLDLPAMERLSPAIELPEGVRVEKLNGVRVREMRTGGGEEFGQALAAAKLPVLICTVPAGQRIAERDALRLSFKLPDEGEEYDPKGRIALKSAKTVDAPAQAGKFAEVELNLEAGSSLTAVMDYRSEEDAKGLAGVQTRITIGEGAKLTLVQIVRPGSGYTFLNDVGAVCAKDAELRVIHLVLSGKHVYQGFSSAMEGDRSQVAVDVGYVGEDHARYDLNYESIHTGKKTGAEIHGKGILRGHAKKVFRDSIDLRKGCSGSEGNETEDVLLMDETVENRSLPIILCSEDDVVGNHGATIGRLDEDLLFYMESRGMQKDDVYEMMAKARIDAIVRKIPDAKTRHDLLELDDEEEREER</sequence>
<evidence type="ECO:0000259" key="2">
    <source>
        <dbReference type="Pfam" id="PF01458"/>
    </source>
</evidence>
<dbReference type="GO" id="GO:0016226">
    <property type="term" value="P:iron-sulfur cluster assembly"/>
    <property type="evidence" value="ECO:0007669"/>
    <property type="project" value="InterPro"/>
</dbReference>
<reference evidence="3 4" key="1">
    <citation type="submission" date="2011-10" db="EMBL/GenBank/DDBJ databases">
        <title>The Genome Sequence of Lachnospiraceae bacterium ACC2.</title>
        <authorList>
            <consortium name="The Broad Institute Genome Sequencing Platform"/>
            <person name="Earl A."/>
            <person name="Ward D."/>
            <person name="Feldgarden M."/>
            <person name="Gevers D."/>
            <person name="Sizova M."/>
            <person name="Hazen A."/>
            <person name="Epstein S."/>
            <person name="Young S.K."/>
            <person name="Zeng Q."/>
            <person name="Gargeya S."/>
            <person name="Fitzgerald M."/>
            <person name="Haas B."/>
            <person name="Abouelleil A."/>
            <person name="Alvarado L."/>
            <person name="Arachchi H.M."/>
            <person name="Berlin A."/>
            <person name="Brown A."/>
            <person name="Chapman S.B."/>
            <person name="Chen Z."/>
            <person name="Dunbar C."/>
            <person name="Freedman E."/>
            <person name="Gearin G."/>
            <person name="Goldberg J."/>
            <person name="Griggs A."/>
            <person name="Gujja S."/>
            <person name="Heiman D."/>
            <person name="Howarth C."/>
            <person name="Larson L."/>
            <person name="Lui A."/>
            <person name="MacDonald P.J.P."/>
            <person name="Montmayeur A."/>
            <person name="Murphy C."/>
            <person name="Neiman D."/>
            <person name="Pearson M."/>
            <person name="Priest M."/>
            <person name="Roberts A."/>
            <person name="Saif S."/>
            <person name="Shea T."/>
            <person name="Shenoy N."/>
            <person name="Sisk P."/>
            <person name="Stolte C."/>
            <person name="Sykes S."/>
            <person name="Wortman J."/>
            <person name="Nusbaum C."/>
            <person name="Birren B."/>
        </authorList>
    </citation>
    <scope>NUCLEOTIDE SEQUENCE [LARGE SCALE GENOMIC DNA]</scope>
    <source>
        <strain evidence="3 4">ACC2</strain>
    </source>
</reference>